<dbReference type="Gene3D" id="3.90.320.10">
    <property type="match status" value="1"/>
</dbReference>
<proteinExistence type="predicted"/>
<sequence>MNPIPQSNASTATVFFDSVARVILTQHSHEIPDLRRARVLLPNYHVSQPLAQSLARVANLPVILLPQMVTLNDWVQSVPLALSVIPDTCRITTLYQALRARRWFADADLWSITRELLILLDELTQNHVTLPQSAEDFLLQLEQAYQSKRGIAMQFEARVVYELWYAMNNSGELDTARAYQQSLAQLAQQAELPLYVLLTSDLAAAEVRFLEAYHKRASVMIIDLRELTSRQPECAAMRIIASSRPRFPDHIPTENERGVHDNLKEVVGNSRSQERVEEMDALSLREQANHLQKHFPHAALGHRLRFFGAHGLEQEARAAEVQIRRWLLAGKKNIAIVAQDRIVARRMRALLERAGVLVCDETGWKLSTLSVSTVLMRWLDALQSDFYYQDLLDLLKSPFIFADQAVCERKQTVYQLEQLVRRHGVVAHLDTFFDLTQGNVEMRMALIRLRQAAEVLHKKNDTLSGWLCALYSSLEILGIVQGLKMDDAGIQLLQALQNWQRELHVDTTRVSLTEWRHWLAQQLDEHTFLDITIDSPVLLTHLAATRWRSFDAVLMLGCDAAHLPGTDNSGRWFNDAVRITLGLPTREVYLAQQRDELLALLAMNDTVLVTWQASKSGEANLLSPCFEMLRALHELAYGDDLTIKPGEWDKLLESTQVRSAEFPLPPAAAMPAPVARQGLIPKRISASGYNSLVACPYQFYARHILHLNEMDEVREDVEKRDYGEWVHDILRRFHEQYQVLGNHLRADLDSALLRISVEIFAPAVQRDYLARAWLLRWQQAIPSYLDEQLKNEAEGWRYQSGEVPFELPLTADLLMHGRLDRVDVQAKGGSAVRVLDYKMMDAARLRNKLKEAGEDVQLACYAYVYEAEEAAFISIEKDKVIAVAPPQDVADLAQANIARLLEVFEQMRSGAALPAHGTAEACQYCEMRGLCRKSEWNER</sequence>
<gene>
    <name evidence="2" type="ORF">NTG6680_2446</name>
</gene>
<evidence type="ECO:0000259" key="1">
    <source>
        <dbReference type="Pfam" id="PF12705"/>
    </source>
</evidence>
<evidence type="ECO:0000313" key="3">
    <source>
        <dbReference type="Proteomes" id="UP000839052"/>
    </source>
</evidence>
<dbReference type="InterPro" id="IPR011604">
    <property type="entry name" value="PDDEXK-like_dom_sf"/>
</dbReference>
<organism evidence="2 3">
    <name type="scientific">Candidatus Nitrotoga arctica</name>
    <dbReference type="NCBI Taxonomy" id="453162"/>
    <lineage>
        <taxon>Bacteria</taxon>
        <taxon>Pseudomonadati</taxon>
        <taxon>Pseudomonadota</taxon>
        <taxon>Betaproteobacteria</taxon>
        <taxon>Nitrosomonadales</taxon>
        <taxon>Gallionellaceae</taxon>
        <taxon>Candidatus Nitrotoga</taxon>
    </lineage>
</organism>
<dbReference type="RefSeq" id="WP_239797440.1">
    <property type="nucleotide sequence ID" value="NZ_OU912926.1"/>
</dbReference>
<protein>
    <submittedName>
        <fullName evidence="2">PDDEXK_1 domain-containing protein</fullName>
    </submittedName>
</protein>
<dbReference type="InterPro" id="IPR038726">
    <property type="entry name" value="PDDEXK_AddAB-type"/>
</dbReference>
<keyword evidence="3" id="KW-1185">Reference proteome</keyword>
<feature type="domain" description="PD-(D/E)XK endonuclease-like" evidence="1">
    <location>
        <begin position="683"/>
        <end position="932"/>
    </location>
</feature>
<accession>A0ABM8Z1H0</accession>
<dbReference type="Proteomes" id="UP000839052">
    <property type="component" value="Chromosome"/>
</dbReference>
<reference evidence="2 3" key="1">
    <citation type="submission" date="2021-10" db="EMBL/GenBank/DDBJ databases">
        <authorList>
            <person name="Koch H."/>
        </authorList>
    </citation>
    <scope>NUCLEOTIDE SEQUENCE [LARGE SCALE GENOMIC DNA]</scope>
    <source>
        <strain evidence="2">6680</strain>
    </source>
</reference>
<dbReference type="SUPFAM" id="SSF52540">
    <property type="entry name" value="P-loop containing nucleoside triphosphate hydrolases"/>
    <property type="match status" value="1"/>
</dbReference>
<name>A0ABM8Z1H0_9PROT</name>
<evidence type="ECO:0000313" key="2">
    <source>
        <dbReference type="EMBL" id="CAG9933695.1"/>
    </source>
</evidence>
<dbReference type="EMBL" id="OU912926">
    <property type="protein sequence ID" value="CAG9933695.1"/>
    <property type="molecule type" value="Genomic_DNA"/>
</dbReference>
<dbReference type="InterPro" id="IPR027417">
    <property type="entry name" value="P-loop_NTPase"/>
</dbReference>
<dbReference type="Pfam" id="PF12705">
    <property type="entry name" value="PDDEXK_1"/>
    <property type="match status" value="1"/>
</dbReference>